<dbReference type="Gramene" id="TVU31382">
    <property type="protein sequence ID" value="TVU31382"/>
    <property type="gene ID" value="EJB05_23065"/>
</dbReference>
<comment type="caution">
    <text evidence="1">The sequence shown here is derived from an EMBL/GenBank/DDBJ whole genome shotgun (WGS) entry which is preliminary data.</text>
</comment>
<dbReference type="Proteomes" id="UP000324897">
    <property type="component" value="Chromosome 1"/>
</dbReference>
<protein>
    <recommendedName>
        <fullName evidence="3">Rx N-terminal domain-containing protein</fullName>
    </recommendedName>
</protein>
<reference evidence="1 2" key="1">
    <citation type="journal article" date="2019" name="Sci. Rep.">
        <title>A high-quality genome of Eragrostis curvula grass provides insights into Poaceae evolution and supports new strategies to enhance forage quality.</title>
        <authorList>
            <person name="Carballo J."/>
            <person name="Santos B.A.C.M."/>
            <person name="Zappacosta D."/>
            <person name="Garbus I."/>
            <person name="Selva J.P."/>
            <person name="Gallo C.A."/>
            <person name="Diaz A."/>
            <person name="Albertini E."/>
            <person name="Caccamo M."/>
            <person name="Echenique V."/>
        </authorList>
    </citation>
    <scope>NUCLEOTIDE SEQUENCE [LARGE SCALE GENOMIC DNA]</scope>
    <source>
        <strain evidence="2">cv. Victoria</strain>
        <tissue evidence="1">Leaf</tissue>
    </source>
</reference>
<evidence type="ECO:0000313" key="2">
    <source>
        <dbReference type="Proteomes" id="UP000324897"/>
    </source>
</evidence>
<dbReference type="OrthoDB" id="592612at2759"/>
<evidence type="ECO:0008006" key="3">
    <source>
        <dbReference type="Google" id="ProtNLM"/>
    </source>
</evidence>
<organism evidence="1 2">
    <name type="scientific">Eragrostis curvula</name>
    <name type="common">weeping love grass</name>
    <dbReference type="NCBI Taxonomy" id="38414"/>
    <lineage>
        <taxon>Eukaryota</taxon>
        <taxon>Viridiplantae</taxon>
        <taxon>Streptophyta</taxon>
        <taxon>Embryophyta</taxon>
        <taxon>Tracheophyta</taxon>
        <taxon>Spermatophyta</taxon>
        <taxon>Magnoliopsida</taxon>
        <taxon>Liliopsida</taxon>
        <taxon>Poales</taxon>
        <taxon>Poaceae</taxon>
        <taxon>PACMAD clade</taxon>
        <taxon>Chloridoideae</taxon>
        <taxon>Eragrostideae</taxon>
        <taxon>Eragrostidinae</taxon>
        <taxon>Eragrostis</taxon>
    </lineage>
</organism>
<accession>A0A5J9V5B3</accession>
<dbReference type="AlphaFoldDB" id="A0A5J9V5B3"/>
<dbReference type="PANTHER" id="PTHR33377:SF24">
    <property type="entry name" value="OS10G0134900 PROTEIN"/>
    <property type="match status" value="1"/>
</dbReference>
<sequence length="325" mass="36923">MELIVSAVAGDLVNRFISFMINKYRSEENLAEKTERLQDLLIRVHMIVEEADVRYITNSKEKQEIINTLLQENLPPFAPTVLPIIGGSRVDVDDKIWQKFYSSAKQMGAGSKILILSRIAKLSRFGTVKPVHLNSLSVEEYSYLFKVLAFGSTNPEDHPQLAAVAKDLAASLGGSLVTANVYADTLRRNQNVHFWTNILKRYRNVIQKNFLVFGEHPKNLMDKDHPVDITKLVSLSSSLPSSTTVRLMPPHSEIDYSKKKLPKVMFGDIIAGRAILPEEEFELVAWESRIPPYKRFVNLATYYDVDMASQNNTESPNNKRQRLDK</sequence>
<evidence type="ECO:0000313" key="1">
    <source>
        <dbReference type="EMBL" id="TVU31382.1"/>
    </source>
</evidence>
<dbReference type="SUPFAM" id="SSF52540">
    <property type="entry name" value="P-loop containing nucleoside triphosphate hydrolases"/>
    <property type="match status" value="1"/>
</dbReference>
<proteinExistence type="predicted"/>
<dbReference type="EMBL" id="RWGY01000011">
    <property type="protein sequence ID" value="TVU31382.1"/>
    <property type="molecule type" value="Genomic_DNA"/>
</dbReference>
<name>A0A5J9V5B3_9POAL</name>
<gene>
    <name evidence="1" type="ORF">EJB05_23065</name>
</gene>
<dbReference type="PANTHER" id="PTHR33377">
    <property type="entry name" value="OS10G0134700 PROTEIN-RELATED"/>
    <property type="match status" value="1"/>
</dbReference>
<dbReference type="InterPro" id="IPR027417">
    <property type="entry name" value="P-loop_NTPase"/>
</dbReference>
<keyword evidence="2" id="KW-1185">Reference proteome</keyword>
<feature type="non-terminal residue" evidence="1">
    <location>
        <position position="1"/>
    </location>
</feature>